<sequence>MSKHRIKSVALEDDYADDYYDDDDQSGYVEDVGMTAEDQERLRVGTVQVRNTLGQGFASITDKEIQDALWHYYYDISKSVSYLKNKHTPSQSKQEKTRPAKAGSQLAAQVHHQAVKEPNIHHLLPSTAKDFFWDSPWLNIPLHRQAEIRVEPVFPRLGLLGGSSTGEGKMSKIAALAAKRRLKEKENEKQRVADTHTSGLPEDTASGLSKLRIATSHTLYPHKEHPLSSRHDLQSTSRIDQTQEPPPKGDALPPSREQGKDKRTEDSHQPNGSQSGANVADMRANPSMFARTLMISCNTAWPLSSRPPTLLPEPVISSFDFLKPSPDDIVLKAQNFKGSKTSTSSKQQKPAKAKESIINSMENLSVVEPETIKSKNLDVLAEYKKVERKNAANFVVIGHVDSGKSTLMGRLLFDLKAIDERTMEQYKEEAEKMGRGSFAFAWVLDQGTEERARGVTIDIASHKFQTERTSFTILDAPGHRDFVPSMIGGASQADFAVLVIDASPSEFEAGLRGQTKEHALLVRSMGVARIVVAVNKMDRTDWSKERFQDIQQQMLAFLTTAGFKSENISFVPCSGLQGDNILTRSRAPQAAWYNGPTLVEELDTSEPVNHALEKPLRMTLDDAFYDSVQNPFSVSGRIEAGSLQVGDQIVVMPSGIKTFIRSIRVDDEPSDWAVAGQNVILSLSITEADFDQINIGNMLCNPAFPVENVSSFTAKVLAFDHLMPMPLDVHKGRLHIPGRISRLAAVLNKIDDSVVKKKPQVVHPGSVARIVVELDEPAPIEAGRIILRANGETVAAGHLE</sequence>
<evidence type="ECO:0000256" key="14">
    <source>
        <dbReference type="SAM" id="MobiDB-lite"/>
    </source>
</evidence>
<dbReference type="InterPro" id="IPR009000">
    <property type="entry name" value="Transl_B-barrel_sf"/>
</dbReference>
<keyword evidence="6" id="KW-0378">Hydrolase</keyword>
<reference evidence="17" key="1">
    <citation type="journal article" date="2014" name="BMC Genomics">
        <title>Genome characteristics reveal the impact of lichenization on lichen-forming fungus Endocarpon pusillum Hedwig (Verrucariales, Ascomycota).</title>
        <authorList>
            <person name="Wang Y.-Y."/>
            <person name="Liu B."/>
            <person name="Zhang X.-Y."/>
            <person name="Zhou Q.-M."/>
            <person name="Zhang T."/>
            <person name="Li H."/>
            <person name="Yu Y.-F."/>
            <person name="Zhang X.-L."/>
            <person name="Hao X.-Y."/>
            <person name="Wang M."/>
            <person name="Wang L."/>
            <person name="Wei J.-C."/>
        </authorList>
    </citation>
    <scope>NUCLEOTIDE SEQUENCE [LARGE SCALE GENOMIC DNA]</scope>
    <source>
        <strain evidence="17">Z07020 / HMAS-L-300199</strain>
    </source>
</reference>
<dbReference type="Gene3D" id="2.40.30.10">
    <property type="entry name" value="Translation factors"/>
    <property type="match status" value="2"/>
</dbReference>
<dbReference type="Pfam" id="PF08938">
    <property type="entry name" value="HBS1_N"/>
    <property type="match status" value="1"/>
</dbReference>
<evidence type="ECO:0000256" key="11">
    <source>
        <dbReference type="ARBA" id="ARBA00049117"/>
    </source>
</evidence>
<dbReference type="PANTHER" id="PTHR23115">
    <property type="entry name" value="TRANSLATION FACTOR"/>
    <property type="match status" value="1"/>
</dbReference>
<keyword evidence="9" id="KW-0496">Mitochondrion</keyword>
<dbReference type="PROSITE" id="PS51722">
    <property type="entry name" value="G_TR_2"/>
    <property type="match status" value="1"/>
</dbReference>
<evidence type="ECO:0000256" key="6">
    <source>
        <dbReference type="ARBA" id="ARBA00022801"/>
    </source>
</evidence>
<dbReference type="InterPro" id="IPR004161">
    <property type="entry name" value="EFTu-like_2"/>
</dbReference>
<evidence type="ECO:0000259" key="15">
    <source>
        <dbReference type="PROSITE" id="PS51722"/>
    </source>
</evidence>
<dbReference type="GO" id="GO:0003924">
    <property type="term" value="F:GTPase activity"/>
    <property type="evidence" value="ECO:0007669"/>
    <property type="project" value="InterPro"/>
</dbReference>
<dbReference type="eggNOG" id="KOG0458">
    <property type="taxonomic scope" value="Eukaryota"/>
</dbReference>
<dbReference type="GO" id="GO:0002184">
    <property type="term" value="P:cytoplasmic translational termination"/>
    <property type="evidence" value="ECO:0007669"/>
    <property type="project" value="UniProtKB-ARBA"/>
</dbReference>
<comment type="catalytic activity">
    <reaction evidence="11">
        <text>GTP + H2O = GDP + phosphate + H(+)</text>
        <dbReference type="Rhea" id="RHEA:19669"/>
        <dbReference type="ChEBI" id="CHEBI:15377"/>
        <dbReference type="ChEBI" id="CHEBI:15378"/>
        <dbReference type="ChEBI" id="CHEBI:37565"/>
        <dbReference type="ChEBI" id="CHEBI:43474"/>
        <dbReference type="ChEBI" id="CHEBI:58189"/>
    </reaction>
    <physiologicalReaction direction="left-to-right" evidence="11">
        <dbReference type="Rhea" id="RHEA:19670"/>
    </physiologicalReaction>
</comment>
<dbReference type="GO" id="GO:0005829">
    <property type="term" value="C:cytosol"/>
    <property type="evidence" value="ECO:0007669"/>
    <property type="project" value="GOC"/>
</dbReference>
<organism evidence="16 17">
    <name type="scientific">Endocarpon pusillum (strain Z07020 / HMAS-L-300199)</name>
    <name type="common">Lichen-forming fungus</name>
    <dbReference type="NCBI Taxonomy" id="1263415"/>
    <lineage>
        <taxon>Eukaryota</taxon>
        <taxon>Fungi</taxon>
        <taxon>Dikarya</taxon>
        <taxon>Ascomycota</taxon>
        <taxon>Pezizomycotina</taxon>
        <taxon>Eurotiomycetes</taxon>
        <taxon>Chaetothyriomycetidae</taxon>
        <taxon>Verrucariales</taxon>
        <taxon>Verrucariaceae</taxon>
        <taxon>Endocarpon</taxon>
    </lineage>
</organism>
<evidence type="ECO:0000256" key="10">
    <source>
        <dbReference type="ARBA" id="ARBA00023134"/>
    </source>
</evidence>
<feature type="domain" description="Tr-type G" evidence="15">
    <location>
        <begin position="389"/>
        <end position="610"/>
    </location>
</feature>
<comment type="subcellular location">
    <subcellularLocation>
        <location evidence="1">Cytoplasm</location>
    </subcellularLocation>
</comment>
<evidence type="ECO:0000256" key="3">
    <source>
        <dbReference type="ARBA" id="ARBA00013870"/>
    </source>
</evidence>
<feature type="compositionally biased region" description="Basic and acidic residues" evidence="14">
    <location>
        <begin position="183"/>
        <end position="194"/>
    </location>
</feature>
<evidence type="ECO:0000256" key="4">
    <source>
        <dbReference type="ARBA" id="ARBA00022490"/>
    </source>
</evidence>
<evidence type="ECO:0000256" key="12">
    <source>
        <dbReference type="ARBA" id="ARBA00063537"/>
    </source>
</evidence>
<dbReference type="NCBIfam" id="TIGR00231">
    <property type="entry name" value="small_GTP"/>
    <property type="match status" value="1"/>
</dbReference>
<dbReference type="OMA" id="FRMAISE"/>
<feature type="compositionally biased region" description="Polar residues" evidence="14">
    <location>
        <begin position="234"/>
        <end position="243"/>
    </location>
</feature>
<dbReference type="InterPro" id="IPR027417">
    <property type="entry name" value="P-loop_NTPase"/>
</dbReference>
<gene>
    <name evidence="16" type="ORF">EPUS_08124</name>
</gene>
<keyword evidence="4" id="KW-0963">Cytoplasm</keyword>
<dbReference type="CDD" id="cd16267">
    <property type="entry name" value="HBS1-like_II"/>
    <property type="match status" value="1"/>
</dbReference>
<evidence type="ECO:0000256" key="13">
    <source>
        <dbReference type="ARBA" id="ARBA00074866"/>
    </source>
</evidence>
<feature type="region of interest" description="Disordered" evidence="14">
    <location>
        <begin position="181"/>
        <end position="280"/>
    </location>
</feature>
<evidence type="ECO:0000313" key="16">
    <source>
        <dbReference type="EMBL" id="ERF74076.1"/>
    </source>
</evidence>
<dbReference type="GO" id="GO:1990533">
    <property type="term" value="C:Dom34-Hbs1 complex"/>
    <property type="evidence" value="ECO:0007669"/>
    <property type="project" value="UniProtKB-ARBA"/>
</dbReference>
<dbReference type="GeneID" id="19242975"/>
<dbReference type="Gene3D" id="3.40.50.300">
    <property type="entry name" value="P-loop containing nucleotide triphosphate hydrolases"/>
    <property type="match status" value="1"/>
</dbReference>
<dbReference type="Pfam" id="PF00009">
    <property type="entry name" value="GTP_EFTU"/>
    <property type="match status" value="1"/>
</dbReference>
<dbReference type="GO" id="GO:0005525">
    <property type="term" value="F:GTP binding"/>
    <property type="evidence" value="ECO:0007669"/>
    <property type="project" value="UniProtKB-KW"/>
</dbReference>
<dbReference type="RefSeq" id="XP_007800276.1">
    <property type="nucleotide sequence ID" value="XM_007802085.1"/>
</dbReference>
<dbReference type="SUPFAM" id="SSF50447">
    <property type="entry name" value="Translation proteins"/>
    <property type="match status" value="1"/>
</dbReference>
<dbReference type="InterPro" id="IPR000795">
    <property type="entry name" value="T_Tr_GTP-bd_dom"/>
</dbReference>
<dbReference type="GO" id="GO:0006417">
    <property type="term" value="P:regulation of translation"/>
    <property type="evidence" value="ECO:0007669"/>
    <property type="project" value="UniProtKB-KW"/>
</dbReference>
<dbReference type="InterPro" id="IPR005225">
    <property type="entry name" value="Small_GTP-bd"/>
</dbReference>
<evidence type="ECO:0000256" key="8">
    <source>
        <dbReference type="ARBA" id="ARBA00022917"/>
    </source>
</evidence>
<dbReference type="SUPFAM" id="SSF50465">
    <property type="entry name" value="EF-Tu/eEF-1alpha/eIF2-gamma C-terminal domain"/>
    <property type="match status" value="1"/>
</dbReference>
<comment type="similarity">
    <text evidence="2">Belongs to the TRAFAC class translation factor GTPase superfamily. Classic translation factor GTPase family. EF-Tu/EF-1A subfamily.</text>
</comment>
<dbReference type="AlphaFoldDB" id="U1GQ33"/>
<dbReference type="HOGENOM" id="CLU_007265_3_2_1"/>
<dbReference type="InterPro" id="IPR009001">
    <property type="entry name" value="Transl_elong_EF1A/Init_IF2_C"/>
</dbReference>
<dbReference type="InterPro" id="IPR015033">
    <property type="entry name" value="HBS1-like_N"/>
</dbReference>
<keyword evidence="8" id="KW-0648">Protein biosynthesis</keyword>
<keyword evidence="10" id="KW-0342">GTP-binding</keyword>
<dbReference type="Pfam" id="PF03144">
    <property type="entry name" value="GTP_EFTU_D2"/>
    <property type="match status" value="1"/>
</dbReference>
<dbReference type="CDD" id="cd01883">
    <property type="entry name" value="EF1_alpha"/>
    <property type="match status" value="1"/>
</dbReference>
<feature type="compositionally biased region" description="Basic and acidic residues" evidence="14">
    <location>
        <begin position="257"/>
        <end position="268"/>
    </location>
</feature>
<dbReference type="FunFam" id="3.40.50.300:FF:000204">
    <property type="entry name" value="Translation elongation factor Tu"/>
    <property type="match status" value="1"/>
</dbReference>
<evidence type="ECO:0000313" key="17">
    <source>
        <dbReference type="Proteomes" id="UP000019373"/>
    </source>
</evidence>
<dbReference type="Pfam" id="PF22594">
    <property type="entry name" value="GTP-eEF1A_C"/>
    <property type="match status" value="1"/>
</dbReference>
<comment type="subunit">
    <text evidence="12">Component of the Dom34-Hbs1 complex, also named Pelota-HBS1L complex, composed of dom34 and hbs1.</text>
</comment>
<dbReference type="PRINTS" id="PR00315">
    <property type="entry name" value="ELONGATNFCT"/>
</dbReference>
<keyword evidence="5" id="KW-0547">Nucleotide-binding</keyword>
<dbReference type="InterPro" id="IPR050100">
    <property type="entry name" value="TRAFAC_GTPase_members"/>
</dbReference>
<dbReference type="FunFam" id="2.40.30.10:FF:000020">
    <property type="entry name" value="Translation elongation factor EF-1"/>
    <property type="match status" value="1"/>
</dbReference>
<dbReference type="OrthoDB" id="342024at2759"/>
<evidence type="ECO:0000256" key="5">
    <source>
        <dbReference type="ARBA" id="ARBA00022741"/>
    </source>
</evidence>
<evidence type="ECO:0000256" key="1">
    <source>
        <dbReference type="ARBA" id="ARBA00004496"/>
    </source>
</evidence>
<accession>U1GQ33</accession>
<evidence type="ECO:0000256" key="2">
    <source>
        <dbReference type="ARBA" id="ARBA00007249"/>
    </source>
</evidence>
<feature type="compositionally biased region" description="Basic and acidic residues" evidence="14">
    <location>
        <begin position="221"/>
        <end position="233"/>
    </location>
</feature>
<dbReference type="PROSITE" id="PS00301">
    <property type="entry name" value="G_TR_1"/>
    <property type="match status" value="1"/>
</dbReference>
<evidence type="ECO:0000256" key="7">
    <source>
        <dbReference type="ARBA" id="ARBA00022845"/>
    </source>
</evidence>
<keyword evidence="7" id="KW-0810">Translation regulation</keyword>
<dbReference type="InterPro" id="IPR031157">
    <property type="entry name" value="G_TR_CS"/>
</dbReference>
<proteinExistence type="inferred from homology"/>
<name>U1GQ33_ENDPU</name>
<protein>
    <recommendedName>
        <fullName evidence="13">Elongation factor 1 alpha-like protein</fullName>
    </recommendedName>
    <alternativeName>
        <fullName evidence="3">Elongation factor 1-alpha</fullName>
    </alternativeName>
</protein>
<dbReference type="InterPro" id="IPR054696">
    <property type="entry name" value="GTP-eEF1A_C"/>
</dbReference>
<keyword evidence="17" id="KW-1185">Reference proteome</keyword>
<evidence type="ECO:0000256" key="9">
    <source>
        <dbReference type="ARBA" id="ARBA00023128"/>
    </source>
</evidence>
<dbReference type="EMBL" id="KE720898">
    <property type="protein sequence ID" value="ERF74076.1"/>
    <property type="molecule type" value="Genomic_DNA"/>
</dbReference>
<dbReference type="SUPFAM" id="SSF52540">
    <property type="entry name" value="P-loop containing nucleoside triphosphate hydrolases"/>
    <property type="match status" value="1"/>
</dbReference>
<dbReference type="Proteomes" id="UP000019373">
    <property type="component" value="Unassembled WGS sequence"/>
</dbReference>